<dbReference type="RefSeq" id="WP_021350214.1">
    <property type="nucleotide sequence ID" value="NZ_KI546269.1"/>
</dbReference>
<evidence type="ECO:0000313" key="3">
    <source>
        <dbReference type="Proteomes" id="UP000018412"/>
    </source>
</evidence>
<dbReference type="AlphaFoldDB" id="A0A829LVX2"/>
<gene>
    <name evidence="2" type="ORF">NB22_08060</name>
</gene>
<dbReference type="EMBL" id="AYHA01000140">
    <property type="protein sequence ID" value="ESS00807.1"/>
    <property type="molecule type" value="Genomic_DNA"/>
</dbReference>
<reference evidence="3" key="1">
    <citation type="submission" date="2013-10" db="EMBL/GenBank/DDBJ databases">
        <title>Draft genome sequence of Lactobacillus fermentum NB-22.</title>
        <authorList>
            <person name="Chaplin A.V."/>
            <person name="Shkoporov A.N."/>
            <person name="Khokhlova E.V."/>
            <person name="Efimov B.A."/>
            <person name="Kafarskaia L.I."/>
        </authorList>
    </citation>
    <scope>NUCLEOTIDE SEQUENCE [LARGE SCALE GENOMIC DNA]</scope>
    <source>
        <strain evidence="3">NB-22</strain>
    </source>
</reference>
<evidence type="ECO:0000313" key="2">
    <source>
        <dbReference type="EMBL" id="ESS00807.1"/>
    </source>
</evidence>
<dbReference type="GeneID" id="83715207"/>
<sequence>MPQDVNEQPKNVAENIDVESQEQAPKKDAPNVLPKQKAGPVTESAFLTSNRDYLL</sequence>
<feature type="region of interest" description="Disordered" evidence="1">
    <location>
        <begin position="1"/>
        <end position="55"/>
    </location>
</feature>
<evidence type="ECO:0000256" key="1">
    <source>
        <dbReference type="SAM" id="MobiDB-lite"/>
    </source>
</evidence>
<proteinExistence type="predicted"/>
<name>A0A829LVX2_LIMFE</name>
<reference evidence="2 3" key="2">
    <citation type="journal article" date="2015" name="Genome Announc.">
        <title>Draft Genome Sequence of Lactobacillus fermentum NB-22.</title>
        <authorList>
            <person name="Chaplin A.V."/>
            <person name="Shkoporov A.N."/>
            <person name="Efimov B.A."/>
            <person name="Pikina A.P."/>
            <person name="Borisova O.Y."/>
            <person name="Gladko I.A."/>
            <person name="Postnikova E.A."/>
            <person name="Lordkipanidze A.E."/>
            <person name="Kafarskaia L.I."/>
        </authorList>
    </citation>
    <scope>NUCLEOTIDE SEQUENCE [LARGE SCALE GENOMIC DNA]</scope>
    <source>
        <strain evidence="2 3">NB-22</strain>
    </source>
</reference>
<dbReference type="Proteomes" id="UP000018412">
    <property type="component" value="Unassembled WGS sequence"/>
</dbReference>
<feature type="compositionally biased region" description="Polar residues" evidence="1">
    <location>
        <begin position="45"/>
        <end position="55"/>
    </location>
</feature>
<comment type="caution">
    <text evidence="2">The sequence shown here is derived from an EMBL/GenBank/DDBJ whole genome shotgun (WGS) entry which is preliminary data.</text>
</comment>
<protein>
    <submittedName>
        <fullName evidence="2">Uncharacterized protein</fullName>
    </submittedName>
</protein>
<accession>A0A829LVX2</accession>
<organism evidence="2 3">
    <name type="scientific">Limosilactobacillus fermentum NB-22</name>
    <dbReference type="NCBI Taxonomy" id="1408443"/>
    <lineage>
        <taxon>Bacteria</taxon>
        <taxon>Bacillati</taxon>
        <taxon>Bacillota</taxon>
        <taxon>Bacilli</taxon>
        <taxon>Lactobacillales</taxon>
        <taxon>Lactobacillaceae</taxon>
        <taxon>Limosilactobacillus</taxon>
    </lineage>
</organism>